<name>A0AAV7GQG9_DENCH</name>
<proteinExistence type="predicted"/>
<dbReference type="AlphaFoldDB" id="A0AAV7GQG9"/>
<comment type="caution">
    <text evidence="1">The sequence shown here is derived from an EMBL/GenBank/DDBJ whole genome shotgun (WGS) entry which is preliminary data.</text>
</comment>
<gene>
    <name evidence="1" type="ORF">IEQ34_008261</name>
</gene>
<protein>
    <submittedName>
        <fullName evidence="1">Uncharacterized protein</fullName>
    </submittedName>
</protein>
<keyword evidence="2" id="KW-1185">Reference proteome</keyword>
<dbReference type="Proteomes" id="UP000775213">
    <property type="component" value="Unassembled WGS sequence"/>
</dbReference>
<dbReference type="EMBL" id="JAGFBR010000008">
    <property type="protein sequence ID" value="KAH0463679.1"/>
    <property type="molecule type" value="Genomic_DNA"/>
</dbReference>
<reference evidence="1 2" key="1">
    <citation type="journal article" date="2021" name="Hortic Res">
        <title>Chromosome-scale assembly of the Dendrobium chrysotoxum genome enhances the understanding of orchid evolution.</title>
        <authorList>
            <person name="Zhang Y."/>
            <person name="Zhang G.Q."/>
            <person name="Zhang D."/>
            <person name="Liu X.D."/>
            <person name="Xu X.Y."/>
            <person name="Sun W.H."/>
            <person name="Yu X."/>
            <person name="Zhu X."/>
            <person name="Wang Z.W."/>
            <person name="Zhao X."/>
            <person name="Zhong W.Y."/>
            <person name="Chen H."/>
            <person name="Yin W.L."/>
            <person name="Huang T."/>
            <person name="Niu S.C."/>
            <person name="Liu Z.J."/>
        </authorList>
    </citation>
    <scope>NUCLEOTIDE SEQUENCE [LARGE SCALE GENOMIC DNA]</scope>
    <source>
        <strain evidence="1">Lindl</strain>
    </source>
</reference>
<evidence type="ECO:0000313" key="1">
    <source>
        <dbReference type="EMBL" id="KAH0463679.1"/>
    </source>
</evidence>
<organism evidence="1 2">
    <name type="scientific">Dendrobium chrysotoxum</name>
    <name type="common">Orchid</name>
    <dbReference type="NCBI Taxonomy" id="161865"/>
    <lineage>
        <taxon>Eukaryota</taxon>
        <taxon>Viridiplantae</taxon>
        <taxon>Streptophyta</taxon>
        <taxon>Embryophyta</taxon>
        <taxon>Tracheophyta</taxon>
        <taxon>Spermatophyta</taxon>
        <taxon>Magnoliopsida</taxon>
        <taxon>Liliopsida</taxon>
        <taxon>Asparagales</taxon>
        <taxon>Orchidaceae</taxon>
        <taxon>Epidendroideae</taxon>
        <taxon>Malaxideae</taxon>
        <taxon>Dendrobiinae</taxon>
        <taxon>Dendrobium</taxon>
    </lineage>
</organism>
<evidence type="ECO:0000313" key="2">
    <source>
        <dbReference type="Proteomes" id="UP000775213"/>
    </source>
</evidence>
<sequence>MMHRPAITGEPSKKKGGLKLTRLVYTPNGGFKDLRASENSKSFNFCVSVRTVRSIIVQYDQFNYNSVQYEYRRTVIKFYIYRTVRYVYRTGRYC</sequence>
<accession>A0AAV7GQG9</accession>